<feature type="active site" description="Acyl-ester intermediate" evidence="8">
    <location>
        <position position="86"/>
    </location>
</feature>
<evidence type="ECO:0000256" key="8">
    <source>
        <dbReference type="PIRSR" id="PIRSR618044-1"/>
    </source>
</evidence>
<dbReference type="GO" id="GO:0006508">
    <property type="term" value="P:proteolysis"/>
    <property type="evidence" value="ECO:0007669"/>
    <property type="project" value="InterPro"/>
</dbReference>
<dbReference type="InterPro" id="IPR012338">
    <property type="entry name" value="Beta-lactam/transpept-like"/>
</dbReference>
<dbReference type="PANTHER" id="PTHR35333">
    <property type="entry name" value="BETA-LACTAMASE"/>
    <property type="match status" value="1"/>
</dbReference>
<dbReference type="RefSeq" id="WP_002402528.1">
    <property type="nucleotide sequence ID" value="NZ_GL454482.1"/>
</dbReference>
<dbReference type="PANTHER" id="PTHR35333:SF4">
    <property type="entry name" value="SLR0121 PROTEIN"/>
    <property type="match status" value="1"/>
</dbReference>
<dbReference type="Gene3D" id="2.30.140.20">
    <property type="entry name" value="Penicillin-binding protein 4, C-terminal domain"/>
    <property type="match status" value="1"/>
</dbReference>
<dbReference type="InterPro" id="IPR015956">
    <property type="entry name" value="Peniciliin-bd_prot_C_sf"/>
</dbReference>
<evidence type="ECO:0000256" key="7">
    <source>
        <dbReference type="ARBA" id="ARBA00023316"/>
    </source>
</evidence>
<keyword evidence="16" id="KW-0645">Protease</keyword>
<evidence type="ECO:0000256" key="9">
    <source>
        <dbReference type="PIRSR" id="PIRSR618044-2"/>
    </source>
</evidence>
<evidence type="ECO:0000256" key="3">
    <source>
        <dbReference type="ARBA" id="ARBA00022729"/>
    </source>
</evidence>
<dbReference type="GO" id="GO:0046677">
    <property type="term" value="P:response to antibiotic"/>
    <property type="evidence" value="ECO:0007669"/>
    <property type="project" value="InterPro"/>
</dbReference>
<dbReference type="GO" id="GO:0009252">
    <property type="term" value="P:peptidoglycan biosynthetic process"/>
    <property type="evidence" value="ECO:0007669"/>
    <property type="project" value="UniProtKB-KW"/>
</dbReference>
<dbReference type="SUPFAM" id="SSF56601">
    <property type="entry name" value="beta-lactamase/transpeptidase-like"/>
    <property type="match status" value="1"/>
</dbReference>
<dbReference type="Proteomes" id="UP000004846">
    <property type="component" value="Unassembled WGS sequence"/>
</dbReference>
<dbReference type="Pfam" id="PF00768">
    <property type="entry name" value="Peptidase_S11"/>
    <property type="match status" value="1"/>
</dbReference>
<evidence type="ECO:0000256" key="1">
    <source>
        <dbReference type="ARBA" id="ARBA00003217"/>
    </source>
</evidence>
<feature type="region of interest" description="Disordered" evidence="11">
    <location>
        <begin position="400"/>
        <end position="423"/>
    </location>
</feature>
<comment type="function">
    <text evidence="1">Removes C-terminal D-alanyl residues from sugar-peptide cell wall precursors.</text>
</comment>
<dbReference type="Gene3D" id="3.40.710.10">
    <property type="entry name" value="DD-peptidase/beta-lactamase superfamily"/>
    <property type="match status" value="1"/>
</dbReference>
<feature type="binding site" evidence="9">
    <location>
        <position position="277"/>
    </location>
    <ligand>
        <name>substrate</name>
    </ligand>
</feature>
<dbReference type="GO" id="GO:0008360">
    <property type="term" value="P:regulation of cell shape"/>
    <property type="evidence" value="ECO:0007669"/>
    <property type="project" value="UniProtKB-KW"/>
</dbReference>
<proteinExistence type="inferred from homology"/>
<comment type="similarity">
    <text evidence="2 10">Belongs to the peptidase S11 family.</text>
</comment>
<dbReference type="Pfam" id="PF09211">
    <property type="entry name" value="DUF1958"/>
    <property type="match status" value="1"/>
</dbReference>
<protein>
    <submittedName>
        <fullName evidence="16">Serine-type D-Ala-D-Ala carboxypeptidase</fullName>
        <ecNumber evidence="16">3.4.16.4</ecNumber>
    </submittedName>
</protein>
<feature type="domain" description="Peptidase S11 D-alanyl-D-alanine carboxypeptidase A N-terminal" evidence="14">
    <location>
        <begin position="60"/>
        <end position="306"/>
    </location>
</feature>
<dbReference type="InterPro" id="IPR018044">
    <property type="entry name" value="Peptidase_S11"/>
</dbReference>
<dbReference type="GO" id="GO:0009002">
    <property type="term" value="F:serine-type D-Ala-D-Ala carboxypeptidase activity"/>
    <property type="evidence" value="ECO:0007669"/>
    <property type="project" value="UniProtKB-EC"/>
</dbReference>
<feature type="active site" evidence="8">
    <location>
        <position position="150"/>
    </location>
</feature>
<dbReference type="InterPro" id="IPR000871">
    <property type="entry name" value="Beta-lactam_class-A"/>
</dbReference>
<evidence type="ECO:0000256" key="12">
    <source>
        <dbReference type="SAM" id="Phobius"/>
    </source>
</evidence>
<dbReference type="GO" id="GO:0030655">
    <property type="term" value="P:beta-lactam antibiotic catabolic process"/>
    <property type="evidence" value="ECO:0007669"/>
    <property type="project" value="InterPro"/>
</dbReference>
<accession>A0A125W2Z9</accession>
<dbReference type="EMBL" id="AEBR01000095">
    <property type="protein sequence ID" value="EFM81772.1"/>
    <property type="molecule type" value="Genomic_DNA"/>
</dbReference>
<evidence type="ECO:0000256" key="4">
    <source>
        <dbReference type="ARBA" id="ARBA00022801"/>
    </source>
</evidence>
<dbReference type="InterPro" id="IPR001967">
    <property type="entry name" value="Peptidase_S11_N"/>
</dbReference>
<feature type="domain" description="Penicillin-binding protein 4 C-terminal" evidence="15">
    <location>
        <begin position="335"/>
        <end position="397"/>
    </location>
</feature>
<gene>
    <name evidence="16" type="ORF">HMPREF9498_02657</name>
</gene>
<evidence type="ECO:0000313" key="17">
    <source>
        <dbReference type="Proteomes" id="UP000004846"/>
    </source>
</evidence>
<name>A0A125W2Z9_ENTFL</name>
<keyword evidence="7" id="KW-0961">Cell wall biogenesis/degradation</keyword>
<dbReference type="EC" id="3.4.16.4" evidence="16"/>
<dbReference type="InterPro" id="IPR015294">
    <property type="entry name" value="Pen-bd_prot4_C_dom"/>
</dbReference>
<evidence type="ECO:0000256" key="11">
    <source>
        <dbReference type="SAM" id="MobiDB-lite"/>
    </source>
</evidence>
<keyword evidence="12" id="KW-0812">Transmembrane</keyword>
<sequence length="493" mass="53930">MNKKGLRNIARIKPFTLFLLGLVVSCGAFFAQPTVTHAEEDITAIAKKMGTTLKADGIPKAAIVVDADSGEILWSQQPDLAWNPASIAKVMTMYLAFEAMEQGKFTMDTTVTATQKDVDISKIYAISNNKITLGVAYPVRELLKMIAVPSSNVATLMLANLISGNQPTDFVHLMNQKAAELGMTNTTYYNCSGAQASAFNGLYQMQGIDPNGDNVSTARDLASLTYHFLKNYPEILEITNKPVVKTMVGTPYEETFEAYNYSLPGAKYGYQGVDGLKTGSSPTGGFNYIATVKQEDFRLIEVILGVGNWQNQDGEYERHVAGNALLDYAYTTYERKKLLDKGPQTIDHKKVTLANDLYGVIPKGSQPTFKLVAGQVQVDTPLTLLNSTVQAPKVAYQEVKPKQTTAEAAEESNEHSGDTTVAEPNHFIPKSIATSVLVLFGLIFSVITRQLQKRLERQKKHGKESSKTAAMRTIFLSAAVLSFLCAVGLFLLF</sequence>
<reference evidence="16 17" key="1">
    <citation type="submission" date="2010-07" db="EMBL/GenBank/DDBJ databases">
        <authorList>
            <person name="Sid Ahmed O."/>
        </authorList>
    </citation>
    <scope>NUCLEOTIDE SEQUENCE [LARGE SCALE GENOMIC DNA]</scope>
    <source>
        <strain evidence="16 17">TX4248</strain>
    </source>
</reference>
<keyword evidence="5" id="KW-0133">Cell shape</keyword>
<evidence type="ECO:0000313" key="16">
    <source>
        <dbReference type="EMBL" id="EFM81772.1"/>
    </source>
</evidence>
<feature type="chain" id="PRO_5039495919" evidence="13">
    <location>
        <begin position="32"/>
        <end position="493"/>
    </location>
</feature>
<keyword evidence="4 16" id="KW-0378">Hydrolase</keyword>
<keyword evidence="16" id="KW-0121">Carboxypeptidase</keyword>
<dbReference type="GO" id="GO:0008800">
    <property type="term" value="F:beta-lactamase activity"/>
    <property type="evidence" value="ECO:0007669"/>
    <property type="project" value="InterPro"/>
</dbReference>
<feature type="transmembrane region" description="Helical" evidence="12">
    <location>
        <begin position="427"/>
        <end position="448"/>
    </location>
</feature>
<feature type="transmembrane region" description="Helical" evidence="12">
    <location>
        <begin position="469"/>
        <end position="492"/>
    </location>
</feature>
<dbReference type="HOGENOM" id="CLU_027070_5_0_9"/>
<keyword evidence="12" id="KW-1133">Transmembrane helix</keyword>
<feature type="active site" description="Proton acceptor" evidence="8">
    <location>
        <position position="89"/>
    </location>
</feature>
<feature type="signal peptide" evidence="13">
    <location>
        <begin position="1"/>
        <end position="31"/>
    </location>
</feature>
<dbReference type="PROSITE" id="PS51257">
    <property type="entry name" value="PROKAR_LIPOPROTEIN"/>
    <property type="match status" value="1"/>
</dbReference>
<comment type="caution">
    <text evidence="16">The sequence shown here is derived from an EMBL/GenBank/DDBJ whole genome shotgun (WGS) entry which is preliminary data.</text>
</comment>
<dbReference type="PRINTS" id="PR00725">
    <property type="entry name" value="DADACBPTASE1"/>
</dbReference>
<evidence type="ECO:0000256" key="6">
    <source>
        <dbReference type="ARBA" id="ARBA00022984"/>
    </source>
</evidence>
<evidence type="ECO:0000256" key="2">
    <source>
        <dbReference type="ARBA" id="ARBA00007164"/>
    </source>
</evidence>
<keyword evidence="12" id="KW-0472">Membrane</keyword>
<evidence type="ECO:0000256" key="10">
    <source>
        <dbReference type="RuleBase" id="RU004016"/>
    </source>
</evidence>
<keyword evidence="6" id="KW-0573">Peptidoglycan synthesis</keyword>
<keyword evidence="3 13" id="KW-0732">Signal</keyword>
<dbReference type="AlphaFoldDB" id="A0A125W2Z9"/>
<dbReference type="GO" id="GO:0071555">
    <property type="term" value="P:cell wall organization"/>
    <property type="evidence" value="ECO:0007669"/>
    <property type="project" value="UniProtKB-KW"/>
</dbReference>
<evidence type="ECO:0000256" key="13">
    <source>
        <dbReference type="SAM" id="SignalP"/>
    </source>
</evidence>
<dbReference type="InterPro" id="IPR037091">
    <property type="entry name" value="Pen-bd_prot4_C_dom_sf"/>
</dbReference>
<evidence type="ECO:0000256" key="5">
    <source>
        <dbReference type="ARBA" id="ARBA00022960"/>
    </source>
</evidence>
<evidence type="ECO:0000259" key="14">
    <source>
        <dbReference type="Pfam" id="PF00768"/>
    </source>
</evidence>
<organism evidence="16 17">
    <name type="scientific">Enterococcus faecalis TX4248</name>
    <dbReference type="NCBI Taxonomy" id="749495"/>
    <lineage>
        <taxon>Bacteria</taxon>
        <taxon>Bacillati</taxon>
        <taxon>Bacillota</taxon>
        <taxon>Bacilli</taxon>
        <taxon>Lactobacillales</taxon>
        <taxon>Enterococcaceae</taxon>
        <taxon>Enterococcus</taxon>
    </lineage>
</organism>
<dbReference type="SUPFAM" id="SSF69189">
    <property type="entry name" value="Penicillin-binding protein associated domain"/>
    <property type="match status" value="1"/>
</dbReference>
<evidence type="ECO:0000259" key="15">
    <source>
        <dbReference type="Pfam" id="PF09211"/>
    </source>
</evidence>